<dbReference type="SUPFAM" id="SSF56317">
    <property type="entry name" value="Carbon-nitrogen hydrolase"/>
    <property type="match status" value="1"/>
</dbReference>
<evidence type="ECO:0000313" key="1">
    <source>
        <dbReference type="EMBL" id="MDD7969334.1"/>
    </source>
</evidence>
<accession>A0ABT5T2V7</accession>
<protein>
    <recommendedName>
        <fullName evidence="3">CN hydrolase domain-containing protein</fullName>
    </recommendedName>
</protein>
<sequence length="130" mass="13986">MPEVWERPRRPPCSVVGQAAHDLYCDTEAKRRLLLQGGGFARIFGPEGTPLGEDLAETEEGLVVADLDLSLISIAKSAADPVGHYSRPDVMRLLINRAPNSVVVEQSAPAAPLFVDAEELGRETVPAETP</sequence>
<dbReference type="Proteomes" id="UP001300763">
    <property type="component" value="Unassembled WGS sequence"/>
</dbReference>
<dbReference type="InterPro" id="IPR044149">
    <property type="entry name" value="Nitrilases_CHs"/>
</dbReference>
<dbReference type="PANTHER" id="PTHR46044:SF1">
    <property type="entry name" value="CN HYDROLASE DOMAIN-CONTAINING PROTEIN"/>
    <property type="match status" value="1"/>
</dbReference>
<dbReference type="EMBL" id="JAQZAO010000022">
    <property type="protein sequence ID" value="MDD7969334.1"/>
    <property type="molecule type" value="Genomic_DNA"/>
</dbReference>
<dbReference type="InterPro" id="IPR036526">
    <property type="entry name" value="C-N_Hydrolase_sf"/>
</dbReference>
<dbReference type="RefSeq" id="WP_274203863.1">
    <property type="nucleotide sequence ID" value="NZ_JAQZAO010000022.1"/>
</dbReference>
<reference evidence="1 2" key="1">
    <citation type="submission" date="2023-02" db="EMBL/GenBank/DDBJ databases">
        <title>Genome sequencing required for Actinomycetospora new species description.</title>
        <authorList>
            <person name="Saimee Y."/>
            <person name="Duangmal K."/>
        </authorList>
    </citation>
    <scope>NUCLEOTIDE SEQUENCE [LARGE SCALE GENOMIC DNA]</scope>
    <source>
        <strain evidence="1 2">DW7H6</strain>
    </source>
</reference>
<gene>
    <name evidence="1" type="ORF">PGB27_28655</name>
</gene>
<name>A0ABT5T2V7_9PSEU</name>
<proteinExistence type="predicted"/>
<evidence type="ECO:0008006" key="3">
    <source>
        <dbReference type="Google" id="ProtNLM"/>
    </source>
</evidence>
<evidence type="ECO:0000313" key="2">
    <source>
        <dbReference type="Proteomes" id="UP001300763"/>
    </source>
</evidence>
<dbReference type="PANTHER" id="PTHR46044">
    <property type="entry name" value="NITRILASE"/>
    <property type="match status" value="1"/>
</dbReference>
<dbReference type="Gene3D" id="3.60.110.10">
    <property type="entry name" value="Carbon-nitrogen hydrolase"/>
    <property type="match status" value="1"/>
</dbReference>
<organism evidence="1 2">
    <name type="scientific">Actinomycetospora lemnae</name>
    <dbReference type="NCBI Taxonomy" id="3019891"/>
    <lineage>
        <taxon>Bacteria</taxon>
        <taxon>Bacillati</taxon>
        <taxon>Actinomycetota</taxon>
        <taxon>Actinomycetes</taxon>
        <taxon>Pseudonocardiales</taxon>
        <taxon>Pseudonocardiaceae</taxon>
        <taxon>Actinomycetospora</taxon>
    </lineage>
</organism>
<keyword evidence="2" id="KW-1185">Reference proteome</keyword>
<comment type="caution">
    <text evidence="1">The sequence shown here is derived from an EMBL/GenBank/DDBJ whole genome shotgun (WGS) entry which is preliminary data.</text>
</comment>